<dbReference type="GO" id="GO:0031021">
    <property type="term" value="C:interphase microtubule organizing center"/>
    <property type="evidence" value="ECO:0007669"/>
    <property type="project" value="TreeGrafter"/>
</dbReference>
<dbReference type="InterPro" id="IPR022214">
    <property type="entry name" value="MZT1"/>
</dbReference>
<keyword evidence="4" id="KW-0206">Cytoskeleton</keyword>
<evidence type="ECO:0000256" key="4">
    <source>
        <dbReference type="ARBA" id="ARBA00023212"/>
    </source>
</evidence>
<dbReference type="GO" id="GO:0000931">
    <property type="term" value="C:gamma-tubulin ring complex"/>
    <property type="evidence" value="ECO:0007669"/>
    <property type="project" value="InterPro"/>
</dbReference>
<accession>A0A7R9K9U8</accession>
<dbReference type="PANTHER" id="PTHR28520:SF2">
    <property type="entry name" value="MITOTIC-SPINDLE ORGANIZING PROTEIN 1"/>
    <property type="match status" value="1"/>
</dbReference>
<evidence type="ECO:0000256" key="3">
    <source>
        <dbReference type="ARBA" id="ARBA00022490"/>
    </source>
</evidence>
<keyword evidence="3" id="KW-0963">Cytoplasm</keyword>
<protein>
    <recommendedName>
        <fullName evidence="6">Mitotic-spindle organizing protein 1</fullName>
    </recommendedName>
</protein>
<evidence type="ECO:0000256" key="2">
    <source>
        <dbReference type="ARBA" id="ARBA00011015"/>
    </source>
</evidence>
<evidence type="ECO:0000256" key="1">
    <source>
        <dbReference type="ARBA" id="ARBA00004267"/>
    </source>
</evidence>
<dbReference type="GO" id="GO:0051415">
    <property type="term" value="P:microtubule nucleation by interphase microtubule organizing center"/>
    <property type="evidence" value="ECO:0007669"/>
    <property type="project" value="TreeGrafter"/>
</dbReference>
<dbReference type="GO" id="GO:0090307">
    <property type="term" value="P:mitotic spindle assembly"/>
    <property type="evidence" value="ECO:0007669"/>
    <property type="project" value="TreeGrafter"/>
</dbReference>
<evidence type="ECO:0008006" key="6">
    <source>
        <dbReference type="Google" id="ProtNLM"/>
    </source>
</evidence>
<proteinExistence type="inferred from homology"/>
<dbReference type="GO" id="GO:0033566">
    <property type="term" value="P:gamma-tubulin complex localization"/>
    <property type="evidence" value="ECO:0007669"/>
    <property type="project" value="InterPro"/>
</dbReference>
<dbReference type="Pfam" id="PF12554">
    <property type="entry name" value="MOZART1"/>
    <property type="match status" value="1"/>
</dbReference>
<dbReference type="GO" id="GO:0005813">
    <property type="term" value="C:centrosome"/>
    <property type="evidence" value="ECO:0007669"/>
    <property type="project" value="TreeGrafter"/>
</dbReference>
<dbReference type="PANTHER" id="PTHR28520">
    <property type="entry name" value="MITOTIC-SPINDLE ORGANIZING PROTEIN 1"/>
    <property type="match status" value="1"/>
</dbReference>
<organism evidence="5">
    <name type="scientific">Timema genevievae</name>
    <name type="common">Walking stick</name>
    <dbReference type="NCBI Taxonomy" id="629358"/>
    <lineage>
        <taxon>Eukaryota</taxon>
        <taxon>Metazoa</taxon>
        <taxon>Ecdysozoa</taxon>
        <taxon>Arthropoda</taxon>
        <taxon>Hexapoda</taxon>
        <taxon>Insecta</taxon>
        <taxon>Pterygota</taxon>
        <taxon>Neoptera</taxon>
        <taxon>Polyneoptera</taxon>
        <taxon>Phasmatodea</taxon>
        <taxon>Timematodea</taxon>
        <taxon>Timematoidea</taxon>
        <taxon>Timematidae</taxon>
        <taxon>Timema</taxon>
    </lineage>
</organism>
<comment type="similarity">
    <text evidence="2">Belongs to the MOZART1 family.</text>
</comment>
<reference evidence="5" key="1">
    <citation type="submission" date="2020-11" db="EMBL/GenBank/DDBJ databases">
        <authorList>
            <person name="Tran Van P."/>
        </authorList>
    </citation>
    <scope>NUCLEOTIDE SEQUENCE</scope>
</reference>
<dbReference type="GO" id="GO:0005819">
    <property type="term" value="C:spindle"/>
    <property type="evidence" value="ECO:0007669"/>
    <property type="project" value="TreeGrafter"/>
</dbReference>
<evidence type="ECO:0000313" key="5">
    <source>
        <dbReference type="EMBL" id="CAD7613928.1"/>
    </source>
</evidence>
<dbReference type="AlphaFoldDB" id="A0A7R9K9U8"/>
<comment type="subcellular location">
    <subcellularLocation>
        <location evidence="1">Cytoplasm</location>
        <location evidence="1">Cytoskeleton</location>
        <location evidence="1">Microtubule organizing center</location>
    </subcellularLocation>
</comment>
<sequence>MCFWPDLNRRFKKVVVYSKCLKEAARGNLSITDCERSLTMPEGIESGSNKLDEAKQTLNILQEISDLLNTGLTPETLNICVRLCEYGVNPEALALVLKEINRELAVIKPS</sequence>
<dbReference type="EMBL" id="OE849320">
    <property type="protein sequence ID" value="CAD7613928.1"/>
    <property type="molecule type" value="Genomic_DNA"/>
</dbReference>
<name>A0A7R9K9U8_TIMGE</name>
<gene>
    <name evidence="5" type="ORF">TGEB3V08_LOCUS11327</name>
</gene>